<sequence length="105" mass="11679">MPKVDQKARVVSSQIVAQQVNNWEVAEAAAYAVQGFVTGCLRTWRRCKNIMYENLMETSKARYSGGHLEYVGVTSLKNSATPKLCSSKCNKVKQSISMNDAENCQ</sequence>
<comment type="caution">
    <text evidence="1">The sequence shown here is derived from an EMBL/GenBank/DDBJ whole genome shotgun (WGS) entry which is preliminary data.</text>
</comment>
<organism evidence="1 2">
    <name type="scientific">Eumeta variegata</name>
    <name type="common">Bagworm moth</name>
    <name type="synonym">Eumeta japonica</name>
    <dbReference type="NCBI Taxonomy" id="151549"/>
    <lineage>
        <taxon>Eukaryota</taxon>
        <taxon>Metazoa</taxon>
        <taxon>Ecdysozoa</taxon>
        <taxon>Arthropoda</taxon>
        <taxon>Hexapoda</taxon>
        <taxon>Insecta</taxon>
        <taxon>Pterygota</taxon>
        <taxon>Neoptera</taxon>
        <taxon>Endopterygota</taxon>
        <taxon>Lepidoptera</taxon>
        <taxon>Glossata</taxon>
        <taxon>Ditrysia</taxon>
        <taxon>Tineoidea</taxon>
        <taxon>Psychidae</taxon>
        <taxon>Oiketicinae</taxon>
        <taxon>Eumeta</taxon>
    </lineage>
</organism>
<dbReference type="AlphaFoldDB" id="A0A4C1V095"/>
<dbReference type="Proteomes" id="UP000299102">
    <property type="component" value="Unassembled WGS sequence"/>
</dbReference>
<keyword evidence="2" id="KW-1185">Reference proteome</keyword>
<gene>
    <name evidence="1" type="ORF">EVAR_17954_1</name>
</gene>
<reference evidence="1 2" key="1">
    <citation type="journal article" date="2019" name="Commun. Biol.">
        <title>The bagworm genome reveals a unique fibroin gene that provides high tensile strength.</title>
        <authorList>
            <person name="Kono N."/>
            <person name="Nakamura H."/>
            <person name="Ohtoshi R."/>
            <person name="Tomita M."/>
            <person name="Numata K."/>
            <person name="Arakawa K."/>
        </authorList>
    </citation>
    <scope>NUCLEOTIDE SEQUENCE [LARGE SCALE GENOMIC DNA]</scope>
</reference>
<evidence type="ECO:0000313" key="2">
    <source>
        <dbReference type="Proteomes" id="UP000299102"/>
    </source>
</evidence>
<dbReference type="EMBL" id="BGZK01000246">
    <property type="protein sequence ID" value="GBP31464.1"/>
    <property type="molecule type" value="Genomic_DNA"/>
</dbReference>
<evidence type="ECO:0000313" key="1">
    <source>
        <dbReference type="EMBL" id="GBP31464.1"/>
    </source>
</evidence>
<accession>A0A4C1V095</accession>
<proteinExistence type="predicted"/>
<protein>
    <submittedName>
        <fullName evidence="1">Uncharacterized protein</fullName>
    </submittedName>
</protein>
<name>A0A4C1V095_EUMVA</name>